<evidence type="ECO:0000313" key="7">
    <source>
        <dbReference type="EMBL" id="ABY35968.1"/>
    </source>
</evidence>
<dbReference type="Gene3D" id="3.30.300.130">
    <property type="entry name" value="Fe-S cluster assembly (FSCA)"/>
    <property type="match status" value="1"/>
</dbReference>
<dbReference type="AlphaFoldDB" id="A9WK90"/>
<dbReference type="STRING" id="324602.Caur_2765"/>
<dbReference type="GO" id="GO:0004497">
    <property type="term" value="F:monooxygenase activity"/>
    <property type="evidence" value="ECO:0007669"/>
    <property type="project" value="UniProtKB-ARBA"/>
</dbReference>
<evidence type="ECO:0000256" key="1">
    <source>
        <dbReference type="ARBA" id="ARBA00022714"/>
    </source>
</evidence>
<dbReference type="PATRIC" id="fig|324602.8.peg.3115"/>
<gene>
    <name evidence="7" type="ordered locus">Caur_2765</name>
</gene>
<dbReference type="GO" id="GO:0016705">
    <property type="term" value="F:oxidoreductase activity, acting on paired donors, with incorporation or reduction of molecular oxygen"/>
    <property type="evidence" value="ECO:0007669"/>
    <property type="project" value="UniProtKB-ARBA"/>
</dbReference>
<dbReference type="InParanoid" id="A9WK90"/>
<evidence type="ECO:0000256" key="3">
    <source>
        <dbReference type="ARBA" id="ARBA00023004"/>
    </source>
</evidence>
<dbReference type="CDD" id="cd03467">
    <property type="entry name" value="Rieske"/>
    <property type="match status" value="1"/>
</dbReference>
<accession>A9WK90</accession>
<keyword evidence="2" id="KW-0479">Metal-binding</keyword>
<evidence type="ECO:0000256" key="5">
    <source>
        <dbReference type="ARBA" id="ARBA00049958"/>
    </source>
</evidence>
<dbReference type="InterPro" id="IPR036922">
    <property type="entry name" value="Rieske_2Fe-2S_sf"/>
</dbReference>
<dbReference type="Proteomes" id="UP000002008">
    <property type="component" value="Chromosome"/>
</dbReference>
<evidence type="ECO:0000256" key="4">
    <source>
        <dbReference type="ARBA" id="ARBA00023014"/>
    </source>
</evidence>
<dbReference type="PANTHER" id="PTHR11178:SF51">
    <property type="entry name" value="FE_S BIOGENESIS PROTEIN NFUA"/>
    <property type="match status" value="1"/>
</dbReference>
<dbReference type="Pfam" id="PF00355">
    <property type="entry name" value="Rieske"/>
    <property type="match status" value="1"/>
</dbReference>
<sequence length="293" mass="31819">MPARDETGMTQQLPATDDLEQIAARVDAAVAAVAGLEPAAQTVALELKQAIEAFHKLALTTMVRHLKHDPRGKELLLELVADPAVYAMLLMHGIVRADPITRARRVLDSARPYMQSHGGDAELIDVRDGVAYLRLHGSCNGCSLSAFTLRKHVEEVLLREVPEITRLEVVNDQPAPAMLRAEAQTHPDPAKGWVQGPAVTAVPPGQMISFTTDQTSVLIVNLENRLSAYRNACAHQGRPLDGGVLDPANGTLTCPWHGFCFDVTSGECLTAPQAQLEPFPLRVVDGMIWVRPL</sequence>
<dbReference type="Gene3D" id="2.102.10.10">
    <property type="entry name" value="Rieske [2Fe-2S] iron-sulphur domain"/>
    <property type="match status" value="1"/>
</dbReference>
<name>A9WK90_CHLAA</name>
<keyword evidence="3" id="KW-0408">Iron</keyword>
<proteinExistence type="predicted"/>
<protein>
    <submittedName>
        <fullName evidence="7">Rieske (2Fe-2S) domain protein</fullName>
    </submittedName>
</protein>
<feature type="domain" description="Rieske" evidence="6">
    <location>
        <begin position="194"/>
        <end position="290"/>
    </location>
</feature>
<dbReference type="GO" id="GO:0016226">
    <property type="term" value="P:iron-sulfur cluster assembly"/>
    <property type="evidence" value="ECO:0007669"/>
    <property type="project" value="InterPro"/>
</dbReference>
<dbReference type="HOGENOM" id="CLU_085666_0_0_0"/>
<dbReference type="Pfam" id="PF01106">
    <property type="entry name" value="NifU"/>
    <property type="match status" value="1"/>
</dbReference>
<dbReference type="GO" id="GO:0005506">
    <property type="term" value="F:iron ion binding"/>
    <property type="evidence" value="ECO:0007669"/>
    <property type="project" value="InterPro"/>
</dbReference>
<dbReference type="KEGG" id="cau:Caur_2765"/>
<dbReference type="GO" id="GO:0051539">
    <property type="term" value="F:4 iron, 4 sulfur cluster binding"/>
    <property type="evidence" value="ECO:0000318"/>
    <property type="project" value="GO_Central"/>
</dbReference>
<comment type="function">
    <text evidence="5">May be involved in the formation or repair of [Fe-S] clusters present in iron-sulfur proteins.</text>
</comment>
<dbReference type="InterPro" id="IPR034904">
    <property type="entry name" value="FSCA_dom_sf"/>
</dbReference>
<dbReference type="EnsemblBacteria" id="ABY35968">
    <property type="protein sequence ID" value="ABY35968"/>
    <property type="gene ID" value="Caur_2765"/>
</dbReference>
<dbReference type="GO" id="GO:0051537">
    <property type="term" value="F:2 iron, 2 sulfur cluster binding"/>
    <property type="evidence" value="ECO:0007669"/>
    <property type="project" value="UniProtKB-KW"/>
</dbReference>
<evidence type="ECO:0000259" key="6">
    <source>
        <dbReference type="PROSITE" id="PS51296"/>
    </source>
</evidence>
<keyword evidence="8" id="KW-1185">Reference proteome</keyword>
<dbReference type="EMBL" id="CP000909">
    <property type="protein sequence ID" value="ABY35968.1"/>
    <property type="molecule type" value="Genomic_DNA"/>
</dbReference>
<dbReference type="eggNOG" id="COG2146">
    <property type="taxonomic scope" value="Bacteria"/>
</dbReference>
<dbReference type="PANTHER" id="PTHR11178">
    <property type="entry name" value="IRON-SULFUR CLUSTER SCAFFOLD PROTEIN NFU-RELATED"/>
    <property type="match status" value="1"/>
</dbReference>
<dbReference type="PROSITE" id="PS51296">
    <property type="entry name" value="RIESKE"/>
    <property type="match status" value="1"/>
</dbReference>
<dbReference type="InterPro" id="IPR017941">
    <property type="entry name" value="Rieske_2Fe-2S"/>
</dbReference>
<keyword evidence="1" id="KW-0001">2Fe-2S</keyword>
<reference evidence="8" key="1">
    <citation type="journal article" date="2011" name="BMC Genomics">
        <title>Complete genome sequence of the filamentous anoxygenic phototrophic bacterium Chloroflexus aurantiacus.</title>
        <authorList>
            <person name="Tang K.H."/>
            <person name="Barry K."/>
            <person name="Chertkov O."/>
            <person name="Dalin E."/>
            <person name="Han C.S."/>
            <person name="Hauser L.J."/>
            <person name="Honchak B.M."/>
            <person name="Karbach L.E."/>
            <person name="Land M.L."/>
            <person name="Lapidus A."/>
            <person name="Larimer F.W."/>
            <person name="Mikhailova N."/>
            <person name="Pitluck S."/>
            <person name="Pierson B.K."/>
            <person name="Blankenship R.E."/>
        </authorList>
    </citation>
    <scope>NUCLEOTIDE SEQUENCE [LARGE SCALE GENOMIC DNA]</scope>
    <source>
        <strain evidence="8">ATCC 29366 / DSM 635 / J-10-fl</strain>
    </source>
</reference>
<dbReference type="InterPro" id="IPR001075">
    <property type="entry name" value="NIF_FeS_clus_asmbl_NifU_C"/>
</dbReference>
<organism evidence="7 8">
    <name type="scientific">Chloroflexus aurantiacus (strain ATCC 29366 / DSM 635 / J-10-fl)</name>
    <dbReference type="NCBI Taxonomy" id="324602"/>
    <lineage>
        <taxon>Bacteria</taxon>
        <taxon>Bacillati</taxon>
        <taxon>Chloroflexota</taxon>
        <taxon>Chloroflexia</taxon>
        <taxon>Chloroflexales</taxon>
        <taxon>Chloroflexineae</taxon>
        <taxon>Chloroflexaceae</taxon>
        <taxon>Chloroflexus</taxon>
    </lineage>
</organism>
<evidence type="ECO:0000256" key="2">
    <source>
        <dbReference type="ARBA" id="ARBA00022723"/>
    </source>
</evidence>
<evidence type="ECO:0000313" key="8">
    <source>
        <dbReference type="Proteomes" id="UP000002008"/>
    </source>
</evidence>
<dbReference type="SUPFAM" id="SSF117916">
    <property type="entry name" value="Fe-S cluster assembly (FSCA) domain-like"/>
    <property type="match status" value="1"/>
</dbReference>
<dbReference type="SUPFAM" id="SSF50022">
    <property type="entry name" value="ISP domain"/>
    <property type="match status" value="1"/>
</dbReference>
<dbReference type="eggNOG" id="COG0694">
    <property type="taxonomic scope" value="Bacteria"/>
</dbReference>
<keyword evidence="4" id="KW-0411">Iron-sulfur</keyword>